<dbReference type="RefSeq" id="WP_380806286.1">
    <property type="nucleotide sequence ID" value="NZ_JBHSFZ010000058.1"/>
</dbReference>
<dbReference type="PRINTS" id="PR00080">
    <property type="entry name" value="SDRFAMILY"/>
</dbReference>
<evidence type="ECO:0000313" key="2">
    <source>
        <dbReference type="EMBL" id="MFC4595732.1"/>
    </source>
</evidence>
<evidence type="ECO:0000313" key="3">
    <source>
        <dbReference type="Proteomes" id="UP001595957"/>
    </source>
</evidence>
<dbReference type="PRINTS" id="PR00081">
    <property type="entry name" value="GDHRDH"/>
</dbReference>
<sequence>MHNLLNEDFTGRVVVVTGGGRGLGKAIARAFVDAGARVAIIGRNEAMLGSAAEDLTMSGAGSAHPYPADVADEPAMIALAERIAADLGPADVLVNNAGINPWYRKAERTPMEEWRQIIDVNLTAVFHCCQLFGRQMLVKGEGSIINITSVAGHVGLARSAAYNATKGGLELLSKSLAIDWAGHKVRVNTVAPGYLETDLTSGLQANEGLASKVIAHTPLGRFGSVDEVVGACLFLASSSASYITGQALRVDGGFTAS</sequence>
<keyword evidence="2" id="KW-0560">Oxidoreductase</keyword>
<dbReference type="Proteomes" id="UP001595957">
    <property type="component" value="Unassembled WGS sequence"/>
</dbReference>
<dbReference type="Gene3D" id="3.40.50.720">
    <property type="entry name" value="NAD(P)-binding Rossmann-like Domain"/>
    <property type="match status" value="1"/>
</dbReference>
<protein>
    <submittedName>
        <fullName evidence="2">SDR family NAD(P)-dependent oxidoreductase</fullName>
        <ecNumber evidence="2">1.1.1.-</ecNumber>
    </submittedName>
</protein>
<dbReference type="InterPro" id="IPR020904">
    <property type="entry name" value="Sc_DH/Rdtase_CS"/>
</dbReference>
<name>A0ABV9F4D7_9SPHN</name>
<dbReference type="NCBIfam" id="NF005559">
    <property type="entry name" value="PRK07231.1"/>
    <property type="match status" value="1"/>
</dbReference>
<dbReference type="InterPro" id="IPR002347">
    <property type="entry name" value="SDR_fam"/>
</dbReference>
<dbReference type="InterPro" id="IPR036291">
    <property type="entry name" value="NAD(P)-bd_dom_sf"/>
</dbReference>
<dbReference type="PROSITE" id="PS00061">
    <property type="entry name" value="ADH_SHORT"/>
    <property type="match status" value="1"/>
</dbReference>
<dbReference type="GO" id="GO:0016491">
    <property type="term" value="F:oxidoreductase activity"/>
    <property type="evidence" value="ECO:0007669"/>
    <property type="project" value="UniProtKB-KW"/>
</dbReference>
<accession>A0ABV9F4D7</accession>
<evidence type="ECO:0000256" key="1">
    <source>
        <dbReference type="ARBA" id="ARBA00006484"/>
    </source>
</evidence>
<dbReference type="EMBL" id="JBHSFZ010000058">
    <property type="protein sequence ID" value="MFC4595732.1"/>
    <property type="molecule type" value="Genomic_DNA"/>
</dbReference>
<dbReference type="Pfam" id="PF13561">
    <property type="entry name" value="adh_short_C2"/>
    <property type="match status" value="1"/>
</dbReference>
<dbReference type="EC" id="1.1.1.-" evidence="2"/>
<dbReference type="CDD" id="cd05233">
    <property type="entry name" value="SDR_c"/>
    <property type="match status" value="1"/>
</dbReference>
<gene>
    <name evidence="2" type="ORF">ACFO3E_16350</name>
</gene>
<organism evidence="2 3">
    <name type="scientific">Sphingobium tyrosinilyticum</name>
    <dbReference type="NCBI Taxonomy" id="2715436"/>
    <lineage>
        <taxon>Bacteria</taxon>
        <taxon>Pseudomonadati</taxon>
        <taxon>Pseudomonadota</taxon>
        <taxon>Alphaproteobacteria</taxon>
        <taxon>Sphingomonadales</taxon>
        <taxon>Sphingomonadaceae</taxon>
        <taxon>Sphingobium</taxon>
    </lineage>
</organism>
<proteinExistence type="inferred from homology"/>
<reference evidence="3" key="1">
    <citation type="journal article" date="2019" name="Int. J. Syst. Evol. Microbiol.">
        <title>The Global Catalogue of Microorganisms (GCM) 10K type strain sequencing project: providing services to taxonomists for standard genome sequencing and annotation.</title>
        <authorList>
            <consortium name="The Broad Institute Genomics Platform"/>
            <consortium name="The Broad Institute Genome Sequencing Center for Infectious Disease"/>
            <person name="Wu L."/>
            <person name="Ma J."/>
        </authorList>
    </citation>
    <scope>NUCLEOTIDE SEQUENCE [LARGE SCALE GENOMIC DNA]</scope>
    <source>
        <strain evidence="3">NBRC 103632</strain>
    </source>
</reference>
<comment type="caution">
    <text evidence="2">The sequence shown here is derived from an EMBL/GenBank/DDBJ whole genome shotgun (WGS) entry which is preliminary data.</text>
</comment>
<keyword evidence="3" id="KW-1185">Reference proteome</keyword>
<dbReference type="SUPFAM" id="SSF51735">
    <property type="entry name" value="NAD(P)-binding Rossmann-fold domains"/>
    <property type="match status" value="1"/>
</dbReference>
<dbReference type="PANTHER" id="PTHR42760">
    <property type="entry name" value="SHORT-CHAIN DEHYDROGENASES/REDUCTASES FAMILY MEMBER"/>
    <property type="match status" value="1"/>
</dbReference>
<comment type="similarity">
    <text evidence="1">Belongs to the short-chain dehydrogenases/reductases (SDR) family.</text>
</comment>